<comment type="caution">
    <text evidence="2">The sequence shown here is derived from an EMBL/GenBank/DDBJ whole genome shotgun (WGS) entry which is preliminary data.</text>
</comment>
<accession>A0ABP2AVP9</accession>
<evidence type="ECO:0000256" key="1">
    <source>
        <dbReference type="SAM" id="Phobius"/>
    </source>
</evidence>
<dbReference type="EMBL" id="CYZR01000007">
    <property type="protein sequence ID" value="CUO13553.1"/>
    <property type="molecule type" value="Genomic_DNA"/>
</dbReference>
<keyword evidence="1" id="KW-0812">Transmembrane</keyword>
<dbReference type="InterPro" id="IPR012505">
    <property type="entry name" value="YbbR"/>
</dbReference>
<gene>
    <name evidence="2" type="ORF">ERS852473_01991</name>
</gene>
<feature type="transmembrane region" description="Helical" evidence="1">
    <location>
        <begin position="23"/>
        <end position="40"/>
    </location>
</feature>
<dbReference type="Gene3D" id="2.170.120.40">
    <property type="entry name" value="YbbR-like domain"/>
    <property type="match status" value="2"/>
</dbReference>
<dbReference type="Pfam" id="PF07949">
    <property type="entry name" value="YbbR"/>
    <property type="match status" value="3"/>
</dbReference>
<dbReference type="PANTHER" id="PTHR37804:SF1">
    <property type="entry name" value="CDAA REGULATORY PROTEIN CDAR"/>
    <property type="match status" value="1"/>
</dbReference>
<dbReference type="Gene3D" id="2.170.120.30">
    <property type="match status" value="2"/>
</dbReference>
<dbReference type="RefSeq" id="WP_055260010.1">
    <property type="nucleotide sequence ID" value="NZ_CABIXL010000007.1"/>
</dbReference>
<keyword evidence="1" id="KW-1133">Transmembrane helix</keyword>
<dbReference type="PANTHER" id="PTHR37804">
    <property type="entry name" value="CDAA REGULATORY PROTEIN CDAR"/>
    <property type="match status" value="1"/>
</dbReference>
<proteinExistence type="predicted"/>
<protein>
    <submittedName>
        <fullName evidence="2">Uncharacterized protein conserved in bacteria</fullName>
    </submittedName>
</protein>
<evidence type="ECO:0000313" key="3">
    <source>
        <dbReference type="Proteomes" id="UP000095488"/>
    </source>
</evidence>
<sequence length="434" mass="47029">MGKNNKKRKIISQVLKIVKEKNLMVKLVCLLLSFGLWIYISNIENPIKQYTITNIPVQIINLDVLKEDNLTLAPDQNFTISLTIQGTSTNIYSINKSQFTAVANLSNYTLKSGDNSIPVEITNSPNNVNIKNNGVLRINIKLENITEKTMPVKSELNVTTSNSTYVKNISFSTNQITVSGPEETVNEVSKLVVRGNVTANNSTTTASFPVVAVDSSGNVVNDVVLSTNNVQTTITVEKGKLVPIKVQTTGELRAGLTLENIIANPNTIKILGSESVLDSTDEILSEPINLNSITGNETIITNLIVPRNITLLPNENEINVDVKVSGADENNSENVVNGNTETTKTFEIPITIEGNLSGYTANLSSNTVTVVLKGTKKELDNLQASNLSCKVDVSKLTKEGGVVSPTVNINNENNVLVDSQNPQTVDVTFTKAEE</sequence>
<keyword evidence="3" id="KW-1185">Reference proteome</keyword>
<organism evidence="2 3">
    <name type="scientific">Sarcina ventriculi</name>
    <name type="common">Clostridium ventriculi</name>
    <dbReference type="NCBI Taxonomy" id="1267"/>
    <lineage>
        <taxon>Bacteria</taxon>
        <taxon>Bacillati</taxon>
        <taxon>Bacillota</taxon>
        <taxon>Clostridia</taxon>
        <taxon>Eubacteriales</taxon>
        <taxon>Clostridiaceae</taxon>
        <taxon>Sarcina</taxon>
    </lineage>
</organism>
<dbReference type="InterPro" id="IPR053154">
    <property type="entry name" value="c-di-AMP_regulator"/>
</dbReference>
<reference evidence="2 3" key="1">
    <citation type="submission" date="2015-09" db="EMBL/GenBank/DDBJ databases">
        <authorList>
            <consortium name="Pathogen Informatics"/>
            <person name="Wu L."/>
            <person name="Ma J."/>
        </authorList>
    </citation>
    <scope>NUCLEOTIDE SEQUENCE [LARGE SCALE GENOMIC DNA]</scope>
    <source>
        <strain evidence="2 3">2789STDY5834858</strain>
    </source>
</reference>
<name>A0ABP2AVP9_SARVE</name>
<dbReference type="Proteomes" id="UP000095488">
    <property type="component" value="Unassembled WGS sequence"/>
</dbReference>
<evidence type="ECO:0000313" key="2">
    <source>
        <dbReference type="EMBL" id="CUO13553.1"/>
    </source>
</evidence>
<keyword evidence="1" id="KW-0472">Membrane</keyword>